<dbReference type="InterPro" id="IPR006094">
    <property type="entry name" value="Oxid_FAD_bind_N"/>
</dbReference>
<dbReference type="EMBL" id="ML975255">
    <property type="protein sequence ID" value="KAF1838126.1"/>
    <property type="molecule type" value="Genomic_DNA"/>
</dbReference>
<keyword evidence="2" id="KW-0560">Oxidoreductase</keyword>
<dbReference type="InterPro" id="IPR016166">
    <property type="entry name" value="FAD-bd_PCMH"/>
</dbReference>
<dbReference type="GO" id="GO:0016491">
    <property type="term" value="F:oxidoreductase activity"/>
    <property type="evidence" value="ECO:0007669"/>
    <property type="project" value="UniProtKB-KW"/>
</dbReference>
<dbReference type="Proteomes" id="UP000800040">
    <property type="component" value="Unassembled WGS sequence"/>
</dbReference>
<name>A0A6A5KT98_9PLEO</name>
<evidence type="ECO:0000256" key="2">
    <source>
        <dbReference type="ARBA" id="ARBA00023002"/>
    </source>
</evidence>
<dbReference type="Pfam" id="PF08031">
    <property type="entry name" value="BBE"/>
    <property type="match status" value="1"/>
</dbReference>
<feature type="signal peptide" evidence="3">
    <location>
        <begin position="1"/>
        <end position="18"/>
    </location>
</feature>
<comment type="similarity">
    <text evidence="1">Belongs to the oxygen-dependent FAD-linked oxidoreductase family.</text>
</comment>
<gene>
    <name evidence="5" type="ORF">BDW02DRAFT_636757</name>
</gene>
<dbReference type="OrthoDB" id="9983560at2759"/>
<dbReference type="Gene3D" id="3.30.465.10">
    <property type="match status" value="2"/>
</dbReference>
<dbReference type="InterPro" id="IPR036318">
    <property type="entry name" value="FAD-bd_PCMH-like_sf"/>
</dbReference>
<evidence type="ECO:0000256" key="1">
    <source>
        <dbReference type="ARBA" id="ARBA00005466"/>
    </source>
</evidence>
<dbReference type="InterPro" id="IPR016169">
    <property type="entry name" value="FAD-bd_PCMH_sub2"/>
</dbReference>
<dbReference type="InterPro" id="IPR050432">
    <property type="entry name" value="FAD-linked_Oxidoreductases_BP"/>
</dbReference>
<protein>
    <submittedName>
        <fullName evidence="5">FAD binding domain-containing protein</fullName>
    </submittedName>
</protein>
<dbReference type="PANTHER" id="PTHR13878:SF91">
    <property type="entry name" value="FAD BINDING DOMAIN PROTEIN (AFU_ORTHOLOGUE AFUA_6G12070)-RELATED"/>
    <property type="match status" value="1"/>
</dbReference>
<accession>A0A6A5KT98</accession>
<dbReference type="Pfam" id="PF01565">
    <property type="entry name" value="FAD_binding_4"/>
    <property type="match status" value="1"/>
</dbReference>
<keyword evidence="6" id="KW-1185">Reference proteome</keyword>
<dbReference type="SUPFAM" id="SSF56176">
    <property type="entry name" value="FAD-binding/transporter-associated domain-like"/>
    <property type="match status" value="1"/>
</dbReference>
<evidence type="ECO:0000256" key="3">
    <source>
        <dbReference type="SAM" id="SignalP"/>
    </source>
</evidence>
<feature type="domain" description="FAD-binding PCMH-type" evidence="4">
    <location>
        <begin position="191"/>
        <end position="371"/>
    </location>
</feature>
<evidence type="ECO:0000313" key="5">
    <source>
        <dbReference type="EMBL" id="KAF1838126.1"/>
    </source>
</evidence>
<evidence type="ECO:0000313" key="6">
    <source>
        <dbReference type="Proteomes" id="UP000800040"/>
    </source>
</evidence>
<dbReference type="PANTHER" id="PTHR13878">
    <property type="entry name" value="GULONOLACTONE OXIDASE"/>
    <property type="match status" value="1"/>
</dbReference>
<reference evidence="5" key="1">
    <citation type="submission" date="2020-01" db="EMBL/GenBank/DDBJ databases">
        <authorList>
            <consortium name="DOE Joint Genome Institute"/>
            <person name="Haridas S."/>
            <person name="Albert R."/>
            <person name="Binder M."/>
            <person name="Bloem J."/>
            <person name="Labutti K."/>
            <person name="Salamov A."/>
            <person name="Andreopoulos B."/>
            <person name="Baker S.E."/>
            <person name="Barry K."/>
            <person name="Bills G."/>
            <person name="Bluhm B.H."/>
            <person name="Cannon C."/>
            <person name="Castanera R."/>
            <person name="Culley D.E."/>
            <person name="Daum C."/>
            <person name="Ezra D."/>
            <person name="Gonzalez J.B."/>
            <person name="Henrissat B."/>
            <person name="Kuo A."/>
            <person name="Liang C."/>
            <person name="Lipzen A."/>
            <person name="Lutzoni F."/>
            <person name="Magnuson J."/>
            <person name="Mondo S."/>
            <person name="Nolan M."/>
            <person name="Ohm R."/>
            <person name="Pangilinan J."/>
            <person name="Park H.-J."/>
            <person name="Ramirez L."/>
            <person name="Alfaro M."/>
            <person name="Sun H."/>
            <person name="Tritt A."/>
            <person name="Yoshinaga Y."/>
            <person name="Zwiers L.-H."/>
            <person name="Turgeon B.G."/>
            <person name="Goodwin S.B."/>
            <person name="Spatafora J.W."/>
            <person name="Crous P.W."/>
            <person name="Grigoriev I.V."/>
        </authorList>
    </citation>
    <scope>NUCLEOTIDE SEQUENCE</scope>
    <source>
        <strain evidence="5">P77</strain>
    </source>
</reference>
<proteinExistence type="inferred from homology"/>
<feature type="chain" id="PRO_5025364993" evidence="3">
    <location>
        <begin position="19"/>
        <end position="660"/>
    </location>
</feature>
<organism evidence="5 6">
    <name type="scientific">Decorospora gaudefroyi</name>
    <dbReference type="NCBI Taxonomy" id="184978"/>
    <lineage>
        <taxon>Eukaryota</taxon>
        <taxon>Fungi</taxon>
        <taxon>Dikarya</taxon>
        <taxon>Ascomycota</taxon>
        <taxon>Pezizomycotina</taxon>
        <taxon>Dothideomycetes</taxon>
        <taxon>Pleosporomycetidae</taxon>
        <taxon>Pleosporales</taxon>
        <taxon>Pleosporineae</taxon>
        <taxon>Pleosporaceae</taxon>
        <taxon>Decorospora</taxon>
    </lineage>
</organism>
<dbReference type="PROSITE" id="PS51387">
    <property type="entry name" value="FAD_PCMH"/>
    <property type="match status" value="1"/>
</dbReference>
<dbReference type="AlphaFoldDB" id="A0A6A5KT98"/>
<dbReference type="GO" id="GO:0071949">
    <property type="term" value="F:FAD binding"/>
    <property type="evidence" value="ECO:0007669"/>
    <property type="project" value="InterPro"/>
</dbReference>
<evidence type="ECO:0000259" key="4">
    <source>
        <dbReference type="PROSITE" id="PS51387"/>
    </source>
</evidence>
<dbReference type="InterPro" id="IPR012951">
    <property type="entry name" value="BBE"/>
</dbReference>
<keyword evidence="3" id="KW-0732">Signal</keyword>
<sequence length="660" mass="71134">MLAKSFILSLACAALATAQSASLTASIEPAAATVATDATAADVPLFDVEAVQLTDDVVASIQEDPALAEYASLFEFEDSSNSTLSSRARRARRSFRCKTMPGDALYPSKTAWRIFDLLLGGALEKIVPIGSPCYKDSEYNNYDSAQCANLVQNVGSEKLYYDNNGALMNPLYYGMTCPIPASGDSASGTCTQGGYSEYAVKISNVAQIQLAVNIARTLNLRLVVRNTGHDYNGRSVGKGALSIWTHGLKDIKYVKNYKSSKYSGPVFKLGAGVQGFELYQAADKYGVSAVAGICPTVGVTGGYAAGGGHSPLMQLFGMGSDQVVALEVVLASGRFVTATPDINSDLYWAMLGGGGGTWGVVTSAVVKVHPKVPVTVSSWTLMTSESVTADKFWEAFKFFYDNFPTYNAAKTYSYFSVMKLAPGTYMWSMSPFFAPEMTVEEYEELVKPFYEKCASLGIELNASTTHYDSFYPAYAATFGTLNYYVGGAGAIPGNRLVPTENWADAAIRNQTFAAIQTAVENALMVSMYHQRPAEQQHKGINSVNPAFRNQESQMVFISPVAEQTAAGWKAANDNLATNVMGPIRAITPSGGAYGNEADISEPDWQQSFWGANYPRLQQIKKKYDPGMLFYVHHGVGTEGWTIDDGGIVGVQSTDGPLCRR</sequence>